<keyword evidence="2" id="KW-0812">Transmembrane</keyword>
<keyword evidence="2" id="KW-0472">Membrane</keyword>
<name>A0ABP9UIN8_9BACT</name>
<gene>
    <name evidence="4" type="primary">oprJ</name>
    <name evidence="4" type="ORF">Hsar01_00386</name>
</gene>
<comment type="caution">
    <text evidence="4">The sequence shown here is derived from an EMBL/GenBank/DDBJ whole genome shotgun (WGS) entry which is preliminary data.</text>
</comment>
<accession>A0ABP9UIN8</accession>
<dbReference type="PANTHER" id="PTHR30203">
    <property type="entry name" value="OUTER MEMBRANE CATION EFFLUX PROTEIN"/>
    <property type="match status" value="1"/>
</dbReference>
<reference evidence="4 5" key="1">
    <citation type="submission" date="2024-02" db="EMBL/GenBank/DDBJ databases">
        <title>Haloferula sargassicola NBRC 104335.</title>
        <authorList>
            <person name="Ichikawa N."/>
            <person name="Katano-Makiyama Y."/>
            <person name="Hidaka K."/>
        </authorList>
    </citation>
    <scope>NUCLEOTIDE SEQUENCE [LARGE SCALE GENOMIC DNA]</scope>
    <source>
        <strain evidence="4 5">NBRC 104335</strain>
    </source>
</reference>
<protein>
    <submittedName>
        <fullName evidence="4">Outer membrane protein OprJ</fullName>
    </submittedName>
</protein>
<keyword evidence="5" id="KW-1185">Reference proteome</keyword>
<keyword evidence="2" id="KW-0564">Palmitate</keyword>
<keyword evidence="2" id="KW-1134">Transmembrane beta strand</keyword>
<keyword evidence="3" id="KW-0175">Coiled coil</keyword>
<proteinExistence type="inferred from homology"/>
<dbReference type="SUPFAM" id="SSF56954">
    <property type="entry name" value="Outer membrane efflux proteins (OEP)"/>
    <property type="match status" value="1"/>
</dbReference>
<dbReference type="Pfam" id="PF02321">
    <property type="entry name" value="OEP"/>
    <property type="match status" value="2"/>
</dbReference>
<comment type="similarity">
    <text evidence="1 2">Belongs to the outer membrane factor (OMF) (TC 1.B.17) family.</text>
</comment>
<dbReference type="Proteomes" id="UP001476282">
    <property type="component" value="Unassembled WGS sequence"/>
</dbReference>
<dbReference type="InterPro" id="IPR003423">
    <property type="entry name" value="OMP_efflux"/>
</dbReference>
<evidence type="ECO:0000256" key="3">
    <source>
        <dbReference type="SAM" id="Coils"/>
    </source>
</evidence>
<evidence type="ECO:0000256" key="2">
    <source>
        <dbReference type="RuleBase" id="RU362097"/>
    </source>
</evidence>
<keyword evidence="2" id="KW-0449">Lipoprotein</keyword>
<feature type="coiled-coil region" evidence="3">
    <location>
        <begin position="239"/>
        <end position="266"/>
    </location>
</feature>
<dbReference type="Gene3D" id="2.20.200.10">
    <property type="entry name" value="Outer membrane efflux proteins (OEP)"/>
    <property type="match status" value="1"/>
</dbReference>
<dbReference type="PANTHER" id="PTHR30203:SF33">
    <property type="entry name" value="BLR4455 PROTEIN"/>
    <property type="match status" value="1"/>
</dbReference>
<dbReference type="NCBIfam" id="TIGR01845">
    <property type="entry name" value="outer_NodT"/>
    <property type="match status" value="1"/>
</dbReference>
<evidence type="ECO:0000256" key="1">
    <source>
        <dbReference type="ARBA" id="ARBA00007613"/>
    </source>
</evidence>
<evidence type="ECO:0000313" key="5">
    <source>
        <dbReference type="Proteomes" id="UP001476282"/>
    </source>
</evidence>
<sequence length="477" mass="51636">MPLPRKARPARRSKPEIPPATVKSTIVPVLATLWIAGCAVGPDFEVPPEKMEASFKHAGFTEPPAAGSWWSMFGDAELARLMKAADENNPGGRAALARYDQARAALGLSAADAFPAITGDAYARRQGDSSNSNFSAGTYNDYRAALNLSWEIDLWGRVRRQIGVAAAQAQAARYDYQGAILSLRGEVARAYVSLRFTEAEIGLLEETATLREKASGLMKSRFEGGASSRIDYERSVTEHQSVLAELEQLRSQRTKYENALAYLTGRNASGFQLASTGRVPRIPGPVAAVPSELLRRRPDLAAAERRLAAASEGIGLTIASYLPRLTLNGSTGVRSLNSSDLFNSGSKLWTLGPELSVPIFQGGQLLSDRKRAEAVYREALEQYRDTLLTAVREAEDSLADAHHLAKAASARSTGARSADKAAELTRKRYERGITDYFEVVDAERTALAEKRAALSVDLARALAATRLIQALGGGWQR</sequence>
<organism evidence="4 5">
    <name type="scientific">Haloferula sargassicola</name>
    <dbReference type="NCBI Taxonomy" id="490096"/>
    <lineage>
        <taxon>Bacteria</taxon>
        <taxon>Pseudomonadati</taxon>
        <taxon>Verrucomicrobiota</taxon>
        <taxon>Verrucomicrobiia</taxon>
        <taxon>Verrucomicrobiales</taxon>
        <taxon>Verrucomicrobiaceae</taxon>
        <taxon>Haloferula</taxon>
    </lineage>
</organism>
<dbReference type="Gene3D" id="1.20.1600.10">
    <property type="entry name" value="Outer membrane efflux proteins (OEP)"/>
    <property type="match status" value="1"/>
</dbReference>
<comment type="subcellular location">
    <subcellularLocation>
        <location evidence="2">Cell membrane</location>
        <topology evidence="2">Lipid-anchor</topology>
    </subcellularLocation>
</comment>
<dbReference type="EMBL" id="BAABRI010000002">
    <property type="protein sequence ID" value="GAA5481179.1"/>
    <property type="molecule type" value="Genomic_DNA"/>
</dbReference>
<dbReference type="InterPro" id="IPR010131">
    <property type="entry name" value="MdtP/NodT-like"/>
</dbReference>
<evidence type="ECO:0000313" key="4">
    <source>
        <dbReference type="EMBL" id="GAA5481179.1"/>
    </source>
</evidence>